<dbReference type="EMBL" id="JADFTS010000003">
    <property type="protein sequence ID" value="KAF9613722.1"/>
    <property type="molecule type" value="Genomic_DNA"/>
</dbReference>
<evidence type="ECO:0000256" key="1">
    <source>
        <dbReference type="SAM" id="SignalP"/>
    </source>
</evidence>
<sequence length="317" mass="36966">MGARYHWVPNLLLLWRNDLLAPTLHSQSSQHITVESQNGLITIIHASSVPTKKKGGRTPLFVAMSDFRDMRYRALSKLCSDHSPLVGWTITIPRPRNVPFKFFKIWTTDPSLKELMLQSWFEPIEGHSVFVLTQKLKRLKGDLKRRNQNIFGNLGTKVREESEVLEIMQKELKRNFTDALANDLINQENKVKGLLEQEESFWRQKSKTKFLWSAEVLPRTLGTGWKILHGAMHTDEKLRGRKFQLASHCCICTVAEETQDHILFECRFAQRCWELIAKNMQHQSKIANREDMFIKCRNESHLLQDLWKAVTITCLEK</sequence>
<dbReference type="Proteomes" id="UP000631114">
    <property type="component" value="Unassembled WGS sequence"/>
</dbReference>
<proteinExistence type="predicted"/>
<evidence type="ECO:0000313" key="4">
    <source>
        <dbReference type="Proteomes" id="UP000631114"/>
    </source>
</evidence>
<gene>
    <name evidence="3" type="ORF">IFM89_010164</name>
</gene>
<accession>A0A835IC97</accession>
<organism evidence="3 4">
    <name type="scientific">Coptis chinensis</name>
    <dbReference type="NCBI Taxonomy" id="261450"/>
    <lineage>
        <taxon>Eukaryota</taxon>
        <taxon>Viridiplantae</taxon>
        <taxon>Streptophyta</taxon>
        <taxon>Embryophyta</taxon>
        <taxon>Tracheophyta</taxon>
        <taxon>Spermatophyta</taxon>
        <taxon>Magnoliopsida</taxon>
        <taxon>Ranunculales</taxon>
        <taxon>Ranunculaceae</taxon>
        <taxon>Coptidoideae</taxon>
        <taxon>Coptis</taxon>
    </lineage>
</organism>
<reference evidence="3 4" key="1">
    <citation type="submission" date="2020-10" db="EMBL/GenBank/DDBJ databases">
        <title>The Coptis chinensis genome and diversification of protoberbering-type alkaloids.</title>
        <authorList>
            <person name="Wang B."/>
            <person name="Shu S."/>
            <person name="Song C."/>
            <person name="Liu Y."/>
        </authorList>
    </citation>
    <scope>NUCLEOTIDE SEQUENCE [LARGE SCALE GENOMIC DNA]</scope>
    <source>
        <strain evidence="3">HL-2020</strain>
        <tissue evidence="3">Leaf</tissue>
    </source>
</reference>
<dbReference type="AlphaFoldDB" id="A0A835IC97"/>
<feature type="domain" description="Reverse transcriptase zinc-binding" evidence="2">
    <location>
        <begin position="205"/>
        <end position="273"/>
    </location>
</feature>
<feature type="chain" id="PRO_5032586844" description="Reverse transcriptase zinc-binding domain-containing protein" evidence="1">
    <location>
        <begin position="27"/>
        <end position="317"/>
    </location>
</feature>
<feature type="signal peptide" evidence="1">
    <location>
        <begin position="1"/>
        <end position="26"/>
    </location>
</feature>
<name>A0A835IC97_9MAGN</name>
<evidence type="ECO:0000259" key="2">
    <source>
        <dbReference type="Pfam" id="PF13966"/>
    </source>
</evidence>
<dbReference type="OrthoDB" id="1937542at2759"/>
<evidence type="ECO:0000313" key="3">
    <source>
        <dbReference type="EMBL" id="KAF9613722.1"/>
    </source>
</evidence>
<keyword evidence="1" id="KW-0732">Signal</keyword>
<dbReference type="InterPro" id="IPR026960">
    <property type="entry name" value="RVT-Znf"/>
</dbReference>
<dbReference type="Pfam" id="PF13966">
    <property type="entry name" value="zf-RVT"/>
    <property type="match status" value="1"/>
</dbReference>
<keyword evidence="4" id="KW-1185">Reference proteome</keyword>
<protein>
    <recommendedName>
        <fullName evidence="2">Reverse transcriptase zinc-binding domain-containing protein</fullName>
    </recommendedName>
</protein>
<comment type="caution">
    <text evidence="3">The sequence shown here is derived from an EMBL/GenBank/DDBJ whole genome shotgun (WGS) entry which is preliminary data.</text>
</comment>